<protein>
    <submittedName>
        <fullName evidence="2">Uncharacterized protein</fullName>
    </submittedName>
</protein>
<evidence type="ECO:0000313" key="3">
    <source>
        <dbReference type="Proteomes" id="UP000291084"/>
    </source>
</evidence>
<sequence length="99" mass="10788">MASTRSSSPPVVHCQRPQKSSRTTRRANFVSTVSSIDDSPALHSVSDVSGNDLGLAFDDDCFLSITNYSTSLLYCPILIYQSYILSITSVCCVMLTLKC</sequence>
<feature type="region of interest" description="Disordered" evidence="1">
    <location>
        <begin position="1"/>
        <end position="25"/>
    </location>
</feature>
<dbReference type="AlphaFoldDB" id="A0A0S3T4J7"/>
<keyword evidence="3" id="KW-1185">Reference proteome</keyword>
<dbReference type="Proteomes" id="UP000291084">
    <property type="component" value="Chromosome 10"/>
</dbReference>
<accession>A0A0S3T4J7</accession>
<name>A0A0S3T4J7_PHAAN</name>
<evidence type="ECO:0000313" key="2">
    <source>
        <dbReference type="EMBL" id="BAU00185.1"/>
    </source>
</evidence>
<evidence type="ECO:0000256" key="1">
    <source>
        <dbReference type="SAM" id="MobiDB-lite"/>
    </source>
</evidence>
<proteinExistence type="predicted"/>
<reference evidence="2 3" key="1">
    <citation type="journal article" date="2015" name="Sci. Rep.">
        <title>The power of single molecule real-time sequencing technology in the de novo assembly of a eukaryotic genome.</title>
        <authorList>
            <person name="Sakai H."/>
            <person name="Naito K."/>
            <person name="Ogiso-Tanaka E."/>
            <person name="Takahashi Y."/>
            <person name="Iseki K."/>
            <person name="Muto C."/>
            <person name="Satou K."/>
            <person name="Teruya K."/>
            <person name="Shiroma A."/>
            <person name="Shimoji M."/>
            <person name="Hirano T."/>
            <person name="Itoh T."/>
            <person name="Kaga A."/>
            <person name="Tomooka N."/>
        </authorList>
    </citation>
    <scope>NUCLEOTIDE SEQUENCE [LARGE SCALE GENOMIC DNA]</scope>
    <source>
        <strain evidence="3">cv. Shumari</strain>
    </source>
</reference>
<dbReference type="PANTHER" id="PTHR31115">
    <property type="entry name" value="OS05G0107300 PROTEIN"/>
    <property type="match status" value="1"/>
</dbReference>
<dbReference type="EMBL" id="AP015043">
    <property type="protein sequence ID" value="BAU00185.1"/>
    <property type="molecule type" value="Genomic_DNA"/>
</dbReference>
<dbReference type="PANTHER" id="PTHR31115:SF7">
    <property type="entry name" value="PLANT_F27B13-30 PROTEIN"/>
    <property type="match status" value="1"/>
</dbReference>
<organism evidence="2 3">
    <name type="scientific">Vigna angularis var. angularis</name>
    <dbReference type="NCBI Taxonomy" id="157739"/>
    <lineage>
        <taxon>Eukaryota</taxon>
        <taxon>Viridiplantae</taxon>
        <taxon>Streptophyta</taxon>
        <taxon>Embryophyta</taxon>
        <taxon>Tracheophyta</taxon>
        <taxon>Spermatophyta</taxon>
        <taxon>Magnoliopsida</taxon>
        <taxon>eudicotyledons</taxon>
        <taxon>Gunneridae</taxon>
        <taxon>Pentapetalae</taxon>
        <taxon>rosids</taxon>
        <taxon>fabids</taxon>
        <taxon>Fabales</taxon>
        <taxon>Fabaceae</taxon>
        <taxon>Papilionoideae</taxon>
        <taxon>50 kb inversion clade</taxon>
        <taxon>NPAAA clade</taxon>
        <taxon>indigoferoid/millettioid clade</taxon>
        <taxon>Phaseoleae</taxon>
        <taxon>Vigna</taxon>
    </lineage>
</organism>
<gene>
    <name evidence="2" type="primary">Vigan.10G175400</name>
    <name evidence="2" type="ORF">VIGAN_10175400</name>
</gene>